<dbReference type="EMBL" id="JAAKZV010000011">
    <property type="protein sequence ID" value="NGN63245.1"/>
    <property type="molecule type" value="Genomic_DNA"/>
</dbReference>
<evidence type="ECO:0000259" key="1">
    <source>
        <dbReference type="Pfam" id="PF26366"/>
    </source>
</evidence>
<protein>
    <recommendedName>
        <fullName evidence="1">DUF8094 domain-containing protein</fullName>
    </recommendedName>
</protein>
<name>A0A6G4TTD5_9ACTN</name>
<gene>
    <name evidence="2" type="ORF">G5C51_04905</name>
</gene>
<evidence type="ECO:0000313" key="2">
    <source>
        <dbReference type="EMBL" id="NGN63245.1"/>
    </source>
</evidence>
<proteinExistence type="predicted"/>
<sequence>MLSALLTTAATGCVTVHGETKLRPAATKTEAARVLEEFTNDNNKANRTLDRGLNREIETGPLGAIDQAGLKARKKQNPNGNPDYTPLELTDPKYLIPKQAGWPRWFVADARANRPSADTKNRWLVLFEKKAEGKPWKAAYLSVMQPGELPDLARDKDGYVKPVEPGPEERLSTPVPDLDTSYVNYLKSGGKNPGFAPGQHTTQWVEERKKQAKQPGYVTQFRDTPAAGFATYALRTRDGGALAFFSTRHFAKQTVAPGRTIRLDGVVKALLTGEAKRSVTLEWVSEQAVLVPKKGKKGDVEFLNRIQGLVGAKGE</sequence>
<dbReference type="Pfam" id="PF26366">
    <property type="entry name" value="DUF8094"/>
    <property type="match status" value="1"/>
</dbReference>
<dbReference type="Proteomes" id="UP000481583">
    <property type="component" value="Unassembled WGS sequence"/>
</dbReference>
<accession>A0A6G4TTD5</accession>
<dbReference type="AlphaFoldDB" id="A0A6G4TTD5"/>
<reference evidence="2 3" key="1">
    <citation type="submission" date="2020-02" db="EMBL/GenBank/DDBJ databases">
        <title>Whole-genome analyses of novel actinobacteria.</title>
        <authorList>
            <person name="Sahin N."/>
        </authorList>
    </citation>
    <scope>NUCLEOTIDE SEQUENCE [LARGE SCALE GENOMIC DNA]</scope>
    <source>
        <strain evidence="2 3">A7024</strain>
    </source>
</reference>
<keyword evidence="3" id="KW-1185">Reference proteome</keyword>
<comment type="caution">
    <text evidence="2">The sequence shown here is derived from an EMBL/GenBank/DDBJ whole genome shotgun (WGS) entry which is preliminary data.</text>
</comment>
<organism evidence="2 3">
    <name type="scientific">Streptomyces coryli</name>
    <dbReference type="NCBI Taxonomy" id="1128680"/>
    <lineage>
        <taxon>Bacteria</taxon>
        <taxon>Bacillati</taxon>
        <taxon>Actinomycetota</taxon>
        <taxon>Actinomycetes</taxon>
        <taxon>Kitasatosporales</taxon>
        <taxon>Streptomycetaceae</taxon>
        <taxon>Streptomyces</taxon>
    </lineage>
</organism>
<evidence type="ECO:0000313" key="3">
    <source>
        <dbReference type="Proteomes" id="UP000481583"/>
    </source>
</evidence>
<dbReference type="InterPro" id="IPR058407">
    <property type="entry name" value="DUF8094"/>
</dbReference>
<feature type="domain" description="DUF8094" evidence="1">
    <location>
        <begin position="23"/>
        <end position="314"/>
    </location>
</feature>